<dbReference type="PRINTS" id="PR00069">
    <property type="entry name" value="ALDKETRDTASE"/>
</dbReference>
<name>A0ABQ7GJ01_DUNSA</name>
<protein>
    <submittedName>
        <fullName evidence="2">Aldo/keto reductase</fullName>
    </submittedName>
</protein>
<dbReference type="PANTHER" id="PTHR43364">
    <property type="entry name" value="NADH-SPECIFIC METHYLGLYOXAL REDUCTASE-RELATED"/>
    <property type="match status" value="1"/>
</dbReference>
<dbReference type="CDD" id="cd19094">
    <property type="entry name" value="AKR_Tas-like"/>
    <property type="match status" value="1"/>
</dbReference>
<sequence>MAPIPKVKLGNSDLEVSKVCLGTMTWGEQNTEEEAWAQMDYFLSKGLNFIDTAELYPVPPRPETIGRTEVYIGNWMKARGCRDKIVLASKVAGQTDAQRAFIVANRTGDPFAPAPRPRMDRPNIRAALEASLRRLQTDYLDLYQLHWPDRYAPLWGQRQYRPENEYKGEFTPPDIEETVSAMGELIKEGKIKHWGLSNETAYGVCRMCETARKLGVPGPISIQNDFSMGYRHFEEELAEACAPSHYNVSLLCYGALAGGALTDKYLTPAGYEGAPANSRHRKFPNFQSRYFNPRLLDAAKDYADLAHKKGMSLATLAQAWAASRWYMGSVIIGATSVEQLKENIAAFEVELDKETLDAIDQIHLRKRNPQATD</sequence>
<dbReference type="EMBL" id="MU069748">
    <property type="protein sequence ID" value="KAF5834586.1"/>
    <property type="molecule type" value="Genomic_DNA"/>
</dbReference>
<proteinExistence type="predicted"/>
<dbReference type="Gene3D" id="3.20.20.100">
    <property type="entry name" value="NADP-dependent oxidoreductase domain"/>
    <property type="match status" value="1"/>
</dbReference>
<evidence type="ECO:0000313" key="3">
    <source>
        <dbReference type="Proteomes" id="UP000815325"/>
    </source>
</evidence>
<gene>
    <name evidence="2" type="ORF">DUNSADRAFT_8711</name>
</gene>
<dbReference type="InterPro" id="IPR036812">
    <property type="entry name" value="NAD(P)_OxRdtase_dom_sf"/>
</dbReference>
<dbReference type="InterPro" id="IPR020471">
    <property type="entry name" value="AKR"/>
</dbReference>
<feature type="domain" description="NADP-dependent oxidoreductase" evidence="1">
    <location>
        <begin position="18"/>
        <end position="362"/>
    </location>
</feature>
<dbReference type="SUPFAM" id="SSF51430">
    <property type="entry name" value="NAD(P)-linked oxidoreductase"/>
    <property type="match status" value="1"/>
</dbReference>
<evidence type="ECO:0000259" key="1">
    <source>
        <dbReference type="Pfam" id="PF00248"/>
    </source>
</evidence>
<accession>A0ABQ7GJ01</accession>
<keyword evidence="3" id="KW-1185">Reference proteome</keyword>
<dbReference type="PANTHER" id="PTHR43364:SF17">
    <property type="entry name" value="ALDO KETO REDUCTASE"/>
    <property type="match status" value="1"/>
</dbReference>
<comment type="caution">
    <text evidence="2">The sequence shown here is derived from an EMBL/GenBank/DDBJ whole genome shotgun (WGS) entry which is preliminary data.</text>
</comment>
<dbReference type="InterPro" id="IPR050523">
    <property type="entry name" value="AKR_Detox_Biosynth"/>
</dbReference>
<evidence type="ECO:0000313" key="2">
    <source>
        <dbReference type="EMBL" id="KAF5834586.1"/>
    </source>
</evidence>
<organism evidence="2 3">
    <name type="scientific">Dunaliella salina</name>
    <name type="common">Green alga</name>
    <name type="synonym">Protococcus salinus</name>
    <dbReference type="NCBI Taxonomy" id="3046"/>
    <lineage>
        <taxon>Eukaryota</taxon>
        <taxon>Viridiplantae</taxon>
        <taxon>Chlorophyta</taxon>
        <taxon>core chlorophytes</taxon>
        <taxon>Chlorophyceae</taxon>
        <taxon>CS clade</taxon>
        <taxon>Chlamydomonadales</taxon>
        <taxon>Dunaliellaceae</taxon>
        <taxon>Dunaliella</taxon>
    </lineage>
</organism>
<dbReference type="InterPro" id="IPR023210">
    <property type="entry name" value="NADP_OxRdtase_dom"/>
</dbReference>
<dbReference type="Proteomes" id="UP000815325">
    <property type="component" value="Unassembled WGS sequence"/>
</dbReference>
<reference evidence="2" key="1">
    <citation type="submission" date="2017-08" db="EMBL/GenBank/DDBJ databases">
        <authorList>
            <person name="Polle J.E."/>
            <person name="Barry K."/>
            <person name="Cushman J."/>
            <person name="Schmutz J."/>
            <person name="Tran D."/>
            <person name="Hathwaick L.T."/>
            <person name="Yim W.C."/>
            <person name="Jenkins J."/>
            <person name="Mckie-Krisberg Z.M."/>
            <person name="Prochnik S."/>
            <person name="Lindquist E."/>
            <person name="Dockter R.B."/>
            <person name="Adam C."/>
            <person name="Molina H."/>
            <person name="Bunkerborg J."/>
            <person name="Jin E."/>
            <person name="Buchheim M."/>
            <person name="Magnuson J."/>
        </authorList>
    </citation>
    <scope>NUCLEOTIDE SEQUENCE</scope>
    <source>
        <strain evidence="2">CCAP 19/18</strain>
    </source>
</reference>
<dbReference type="Pfam" id="PF00248">
    <property type="entry name" value="Aldo_ket_red"/>
    <property type="match status" value="1"/>
</dbReference>